<dbReference type="Proteomes" id="UP000265566">
    <property type="component" value="Chromosome 6"/>
</dbReference>
<evidence type="ECO:0000313" key="3">
    <source>
        <dbReference type="Proteomes" id="UP000265566"/>
    </source>
</evidence>
<name>A0A396HEK1_MEDTR</name>
<organism evidence="2 3">
    <name type="scientific">Medicago truncatula</name>
    <name type="common">Barrel medic</name>
    <name type="synonym">Medicago tribuloides</name>
    <dbReference type="NCBI Taxonomy" id="3880"/>
    <lineage>
        <taxon>Eukaryota</taxon>
        <taxon>Viridiplantae</taxon>
        <taxon>Streptophyta</taxon>
        <taxon>Embryophyta</taxon>
        <taxon>Tracheophyta</taxon>
        <taxon>Spermatophyta</taxon>
        <taxon>Magnoliopsida</taxon>
        <taxon>eudicotyledons</taxon>
        <taxon>Gunneridae</taxon>
        <taxon>Pentapetalae</taxon>
        <taxon>rosids</taxon>
        <taxon>fabids</taxon>
        <taxon>Fabales</taxon>
        <taxon>Fabaceae</taxon>
        <taxon>Papilionoideae</taxon>
        <taxon>50 kb inversion clade</taxon>
        <taxon>NPAAA clade</taxon>
        <taxon>Hologalegina</taxon>
        <taxon>IRL clade</taxon>
        <taxon>Trifolieae</taxon>
        <taxon>Medicago</taxon>
    </lineage>
</organism>
<protein>
    <recommendedName>
        <fullName evidence="4">Transmembrane protein</fullName>
    </recommendedName>
</protein>
<accession>A0A396HEK1</accession>
<dbReference type="EMBL" id="PSQE01000006">
    <property type="protein sequence ID" value="RHN51038.1"/>
    <property type="molecule type" value="Genomic_DNA"/>
</dbReference>
<reference evidence="3" key="1">
    <citation type="journal article" date="2018" name="Nat. Plants">
        <title>Whole-genome landscape of Medicago truncatula symbiotic genes.</title>
        <authorList>
            <person name="Pecrix Y."/>
            <person name="Staton S.E."/>
            <person name="Sallet E."/>
            <person name="Lelandais-Briere C."/>
            <person name="Moreau S."/>
            <person name="Carrere S."/>
            <person name="Blein T."/>
            <person name="Jardinaud M.F."/>
            <person name="Latrasse D."/>
            <person name="Zouine M."/>
            <person name="Zahm M."/>
            <person name="Kreplak J."/>
            <person name="Mayjonade B."/>
            <person name="Satge C."/>
            <person name="Perez M."/>
            <person name="Cauet S."/>
            <person name="Marande W."/>
            <person name="Chantry-Darmon C."/>
            <person name="Lopez-Roques C."/>
            <person name="Bouchez O."/>
            <person name="Berard A."/>
            <person name="Debelle F."/>
            <person name="Munos S."/>
            <person name="Bendahmane A."/>
            <person name="Berges H."/>
            <person name="Niebel A."/>
            <person name="Buitink J."/>
            <person name="Frugier F."/>
            <person name="Benhamed M."/>
            <person name="Crespi M."/>
            <person name="Gouzy J."/>
            <person name="Gamas P."/>
        </authorList>
    </citation>
    <scope>NUCLEOTIDE SEQUENCE [LARGE SCALE GENOMIC DNA]</scope>
    <source>
        <strain evidence="3">cv. Jemalong A17</strain>
    </source>
</reference>
<evidence type="ECO:0000313" key="2">
    <source>
        <dbReference type="EMBL" id="RHN51038.1"/>
    </source>
</evidence>
<comment type="caution">
    <text evidence="2">The sequence shown here is derived from an EMBL/GenBank/DDBJ whole genome shotgun (WGS) entry which is preliminary data.</text>
</comment>
<feature type="signal peptide" evidence="1">
    <location>
        <begin position="1"/>
        <end position="22"/>
    </location>
</feature>
<dbReference type="AlphaFoldDB" id="A0A396HEK1"/>
<evidence type="ECO:0000256" key="1">
    <source>
        <dbReference type="SAM" id="SignalP"/>
    </source>
</evidence>
<feature type="chain" id="PRO_5017388109" description="Transmembrane protein" evidence="1">
    <location>
        <begin position="23"/>
        <end position="178"/>
    </location>
</feature>
<sequence length="178" mass="20211">MDSHSTLTKVTLLITLHHLFLSNLNSIISSNKNRPNALKNHLHKNKDKHKPIHNKTNPTLINCYTNVCVQEIWMKLSEKTISLQTIPFFVLQSNVNVSLPLSYGVHPTLVRQLLPKVLLTQQIPLSIALSLYLPLLVALKTLEMLLKTPKNSDAEQTKPLFSLLMKFIGLINRSHKLL</sequence>
<keyword evidence="1" id="KW-0732">Signal</keyword>
<evidence type="ECO:0008006" key="4">
    <source>
        <dbReference type="Google" id="ProtNLM"/>
    </source>
</evidence>
<gene>
    <name evidence="2" type="ORF">MtrunA17_Chr6g0464081</name>
</gene>
<proteinExistence type="predicted"/>
<dbReference type="Gramene" id="rna35408">
    <property type="protein sequence ID" value="RHN51038.1"/>
    <property type="gene ID" value="gene35408"/>
</dbReference>